<organism evidence="1 2">
    <name type="scientific">Leptospira noguchii</name>
    <dbReference type="NCBI Taxonomy" id="28182"/>
    <lineage>
        <taxon>Bacteria</taxon>
        <taxon>Pseudomonadati</taxon>
        <taxon>Spirochaetota</taxon>
        <taxon>Spirochaetia</taxon>
        <taxon>Leptospirales</taxon>
        <taxon>Leptospiraceae</taxon>
        <taxon>Leptospira</taxon>
    </lineage>
</organism>
<evidence type="ECO:0000313" key="2">
    <source>
        <dbReference type="Proteomes" id="UP000829829"/>
    </source>
</evidence>
<protein>
    <submittedName>
        <fullName evidence="1">Uncharacterized protein</fullName>
    </submittedName>
</protein>
<dbReference type="AlphaFoldDB" id="A0AAE9KAI8"/>
<reference evidence="1" key="1">
    <citation type="submission" date="2022-02" db="EMBL/GenBank/DDBJ databases">
        <title>The genetically variable rfb locus in Leptospira is a mobile cassette and a molecular signature of serovar identity.</title>
        <authorList>
            <person name="Nieves C."/>
            <person name="Vincent A.T."/>
            <person name="Zarantonelli L."/>
            <person name="Picardeau M."/>
            <person name="Veyrier F.J."/>
            <person name="Buschiazzo A."/>
        </authorList>
    </citation>
    <scope>NUCLEOTIDE SEQUENCE</scope>
    <source>
        <strain evidence="1">IP1512017</strain>
    </source>
</reference>
<proteinExistence type="predicted"/>
<dbReference type="RefSeq" id="WP_243815517.1">
    <property type="nucleotide sequence ID" value="NZ_CP091928.1"/>
</dbReference>
<gene>
    <name evidence="1" type="ORF">MAL03_17890</name>
</gene>
<dbReference type="EMBL" id="CP091957">
    <property type="protein sequence ID" value="UOG56627.1"/>
    <property type="molecule type" value="Genomic_DNA"/>
</dbReference>
<dbReference type="Proteomes" id="UP000829829">
    <property type="component" value="Chromosome 1"/>
</dbReference>
<evidence type="ECO:0000313" key="1">
    <source>
        <dbReference type="EMBL" id="UOG56627.1"/>
    </source>
</evidence>
<sequence length="58" mass="7065">MLCRTHVIYVSFLNLIVLSQKDQMEQISKNYFSFRNIFKKYKSGFYIYKRSFSKKVPT</sequence>
<name>A0AAE9KAI8_9LEPT</name>
<accession>A0AAE9KAI8</accession>